<keyword evidence="8" id="KW-1185">Reference proteome</keyword>
<dbReference type="FunFam" id="3.80.10.10:FF:000041">
    <property type="entry name" value="LRR receptor-like serine/threonine-protein kinase ERECTA"/>
    <property type="match status" value="1"/>
</dbReference>
<dbReference type="PANTHER" id="PTHR48010">
    <property type="entry name" value="OS05G0588300 PROTEIN"/>
    <property type="match status" value="1"/>
</dbReference>
<name>A0A8T2RF48_CERRI</name>
<evidence type="ECO:0000256" key="6">
    <source>
        <dbReference type="SAM" id="Phobius"/>
    </source>
</evidence>
<gene>
    <name evidence="7" type="ORF">KP509_27G005800</name>
</gene>
<sequence length="485" mass="52531">MSEQLLRSASALGFVFVWISIVVTVDGSNEREALLRFINAVANGTTFKQSWTDNISTWKGVQWNSDGAVTKLNLASGNLRGEIPQDSLSKLLRLGLAMRLSSTLRFVLLWSSIFVTVYADDESSLLSFINSVGNGTAVKETWKAHISDNWTGVTMKNGTVTKLNLSSQNLRGEIPHDSISQLLNLTSLALDNNSLSGSLLADLVNCTGLKTINLAHNSFSGQLPLNFTPWGNLSLFIASMNSFTGPIPESLMHHPTIRTIDLSYNRLNGSLPELPAWSLISFNVSNNNLTGALPAGYGRFGYSSFLDTYLCGDPMPACPSTSSPTSTPSPAWAPSTVSPGSHNITAPPSSPSPPSTVSPRSHNITGPAIAGIVLGAVIILLVLLLLFFAVAFCKTNHKDSPESTPTMNEVVEGTATIQQTVESTPTIQNVIKELSKVEKEIVVNTAVFLFFKPWTKLLPSASWRLQRYAKTLFITRHFGSSTKHY</sequence>
<evidence type="ECO:0000256" key="5">
    <source>
        <dbReference type="SAM" id="MobiDB-lite"/>
    </source>
</evidence>
<evidence type="ECO:0000313" key="8">
    <source>
        <dbReference type="Proteomes" id="UP000825935"/>
    </source>
</evidence>
<accession>A0A8T2RF48</accession>
<dbReference type="InterPro" id="IPR001611">
    <property type="entry name" value="Leu-rich_rpt"/>
</dbReference>
<dbReference type="AlphaFoldDB" id="A0A8T2RF48"/>
<keyword evidence="1" id="KW-0433">Leucine-rich repeat</keyword>
<evidence type="ECO:0000313" key="7">
    <source>
        <dbReference type="EMBL" id="KAH7294541.1"/>
    </source>
</evidence>
<dbReference type="OrthoDB" id="418615at2759"/>
<protein>
    <submittedName>
        <fullName evidence="7">Uncharacterized protein</fullName>
    </submittedName>
</protein>
<keyword evidence="6" id="KW-0812">Transmembrane</keyword>
<keyword evidence="3" id="KW-0677">Repeat</keyword>
<feature type="region of interest" description="Disordered" evidence="5">
    <location>
        <begin position="318"/>
        <end position="360"/>
    </location>
</feature>
<dbReference type="EMBL" id="CM035432">
    <property type="protein sequence ID" value="KAH7294541.1"/>
    <property type="molecule type" value="Genomic_DNA"/>
</dbReference>
<dbReference type="Gene3D" id="3.80.10.10">
    <property type="entry name" value="Ribonuclease Inhibitor"/>
    <property type="match status" value="3"/>
</dbReference>
<feature type="transmembrane region" description="Helical" evidence="6">
    <location>
        <begin position="368"/>
        <end position="393"/>
    </location>
</feature>
<dbReference type="PANTHER" id="PTHR48010:SF76">
    <property type="entry name" value="INACTIVE RECEPTOR KINASE RLK902-RELATED"/>
    <property type="match status" value="1"/>
</dbReference>
<comment type="caution">
    <text evidence="7">The sequence shown here is derived from an EMBL/GenBank/DDBJ whole genome shotgun (WGS) entry which is preliminary data.</text>
</comment>
<evidence type="ECO:0000256" key="2">
    <source>
        <dbReference type="ARBA" id="ARBA00022729"/>
    </source>
</evidence>
<organism evidence="7 8">
    <name type="scientific">Ceratopteris richardii</name>
    <name type="common">Triangle waterfern</name>
    <dbReference type="NCBI Taxonomy" id="49495"/>
    <lineage>
        <taxon>Eukaryota</taxon>
        <taxon>Viridiplantae</taxon>
        <taxon>Streptophyta</taxon>
        <taxon>Embryophyta</taxon>
        <taxon>Tracheophyta</taxon>
        <taxon>Polypodiopsida</taxon>
        <taxon>Polypodiidae</taxon>
        <taxon>Polypodiales</taxon>
        <taxon>Pteridineae</taxon>
        <taxon>Pteridaceae</taxon>
        <taxon>Parkerioideae</taxon>
        <taxon>Ceratopteris</taxon>
    </lineage>
</organism>
<feature type="compositionally biased region" description="Low complexity" evidence="5">
    <location>
        <begin position="318"/>
        <end position="339"/>
    </location>
</feature>
<keyword evidence="6" id="KW-0472">Membrane</keyword>
<keyword evidence="2" id="KW-0732">Signal</keyword>
<dbReference type="InterPro" id="IPR050994">
    <property type="entry name" value="At_inactive_RLKs"/>
</dbReference>
<keyword evidence="6" id="KW-1133">Transmembrane helix</keyword>
<dbReference type="SUPFAM" id="SSF52058">
    <property type="entry name" value="L domain-like"/>
    <property type="match status" value="1"/>
</dbReference>
<evidence type="ECO:0000256" key="1">
    <source>
        <dbReference type="ARBA" id="ARBA00022614"/>
    </source>
</evidence>
<dbReference type="Proteomes" id="UP000825935">
    <property type="component" value="Chromosome 27"/>
</dbReference>
<keyword evidence="4" id="KW-0325">Glycoprotein</keyword>
<dbReference type="InterPro" id="IPR032675">
    <property type="entry name" value="LRR_dom_sf"/>
</dbReference>
<reference evidence="7 8" key="1">
    <citation type="submission" date="2021-08" db="EMBL/GenBank/DDBJ databases">
        <title>WGS assembly of Ceratopteris richardii.</title>
        <authorList>
            <person name="Marchant D.B."/>
            <person name="Chen G."/>
            <person name="Jenkins J."/>
            <person name="Shu S."/>
            <person name="Leebens-Mack J."/>
            <person name="Grimwood J."/>
            <person name="Schmutz J."/>
            <person name="Soltis P."/>
            <person name="Soltis D."/>
            <person name="Chen Z.-H."/>
        </authorList>
    </citation>
    <scope>NUCLEOTIDE SEQUENCE [LARGE SCALE GENOMIC DNA]</scope>
    <source>
        <strain evidence="7">Whitten #5841</strain>
        <tissue evidence="7">Leaf</tissue>
    </source>
</reference>
<dbReference type="Pfam" id="PF00560">
    <property type="entry name" value="LRR_1"/>
    <property type="match status" value="2"/>
</dbReference>
<evidence type="ECO:0000256" key="3">
    <source>
        <dbReference type="ARBA" id="ARBA00022737"/>
    </source>
</evidence>
<proteinExistence type="predicted"/>
<feature type="transmembrane region" description="Helical" evidence="6">
    <location>
        <begin position="6"/>
        <end position="25"/>
    </location>
</feature>
<evidence type="ECO:0000256" key="4">
    <source>
        <dbReference type="ARBA" id="ARBA00023180"/>
    </source>
</evidence>